<feature type="compositionally biased region" description="Gly residues" evidence="9">
    <location>
        <begin position="201"/>
        <end position="215"/>
    </location>
</feature>
<dbReference type="FunCoup" id="A0A2V0NTE1">
    <property type="interactions" value="1387"/>
</dbReference>
<comment type="function">
    <text evidence="8">Mediates the side-chain deamidation of N-terminal glutamine residues to glutamate, an important step in N-end rule pathway of protein degradation. Conversion of the resulting N-terminal glutamine to glutamate renders the protein susceptible to arginylation, polyubiquitination and degradation as specified by the N-end rule. Does not act on substrates with internal or C-terminal glutamine and does not act on non-glutamine residues in any position.</text>
</comment>
<comment type="subunit">
    <text evidence="2 8">Monomer.</text>
</comment>
<evidence type="ECO:0000256" key="4">
    <source>
        <dbReference type="ARBA" id="ARBA00021247"/>
    </source>
</evidence>
<evidence type="ECO:0000256" key="5">
    <source>
        <dbReference type="ARBA" id="ARBA00022801"/>
    </source>
</evidence>
<dbReference type="STRING" id="307507.A0A2V0NTE1"/>
<dbReference type="Gene3D" id="3.10.620.10">
    <property type="entry name" value="Protein N-terminal glutamine amidohydrolase, alpha beta roll"/>
    <property type="match status" value="1"/>
</dbReference>
<evidence type="ECO:0000313" key="11">
    <source>
        <dbReference type="EMBL" id="GBF88197.1"/>
    </source>
</evidence>
<dbReference type="GO" id="GO:0005634">
    <property type="term" value="C:nucleus"/>
    <property type="evidence" value="ECO:0007669"/>
    <property type="project" value="TreeGrafter"/>
</dbReference>
<reference evidence="11 12" key="1">
    <citation type="journal article" date="2018" name="Sci. Rep.">
        <title>Raphidocelis subcapitata (=Pseudokirchneriella subcapitata) provides an insight into genome evolution and environmental adaptations in the Sphaeropleales.</title>
        <authorList>
            <person name="Suzuki S."/>
            <person name="Yamaguchi H."/>
            <person name="Nakajima N."/>
            <person name="Kawachi M."/>
        </authorList>
    </citation>
    <scope>NUCLEOTIDE SEQUENCE [LARGE SCALE GENOMIC DNA]</scope>
    <source>
        <strain evidence="11 12">NIES-35</strain>
    </source>
</reference>
<evidence type="ECO:0000259" key="10">
    <source>
        <dbReference type="Pfam" id="PF09764"/>
    </source>
</evidence>
<dbReference type="EMBL" id="BDRX01000004">
    <property type="protein sequence ID" value="GBF88197.1"/>
    <property type="molecule type" value="Genomic_DNA"/>
</dbReference>
<organism evidence="11 12">
    <name type="scientific">Raphidocelis subcapitata</name>
    <dbReference type="NCBI Taxonomy" id="307507"/>
    <lineage>
        <taxon>Eukaryota</taxon>
        <taxon>Viridiplantae</taxon>
        <taxon>Chlorophyta</taxon>
        <taxon>core chlorophytes</taxon>
        <taxon>Chlorophyceae</taxon>
        <taxon>CS clade</taxon>
        <taxon>Sphaeropleales</taxon>
        <taxon>Selenastraceae</taxon>
        <taxon>Raphidocelis</taxon>
    </lineage>
</organism>
<dbReference type="InterPro" id="IPR039733">
    <property type="entry name" value="NTAQ1"/>
</dbReference>
<sequence>MLSAERQAQQRLPSRGDCTYTACYCEENALLLARRLRAAGAAPAAGLWVVFVTNPRRQVPLWCQRASSRPDGLVVWDYHVLVVEGPHGGLRARAWDLDTALPFPCPLDDYAAAALPPVRQRYARRYRVVPAEHLERHFASDRSHMRRPDGSWAAPPPLYPCFVAASDGCTNRLAEYLHVGLPGDGDCSDDGGSGAESTSSEGGGGGDGGDKGGGSVPPLSSLGNGPAAAAAAAAAAAVGADLGRVLEEEEFLAFFLGGSSPSPPIL</sequence>
<dbReference type="PANTHER" id="PTHR13035">
    <property type="entry name" value="PROTEIN N-TERMINAL GLUTAMINE AMIDOHYDROLASE"/>
    <property type="match status" value="1"/>
</dbReference>
<keyword evidence="5 8" id="KW-0378">Hydrolase</keyword>
<dbReference type="OrthoDB" id="191192at2759"/>
<gene>
    <name evidence="11" type="ORF">Rsub_00909</name>
</gene>
<name>A0A2V0NTE1_9CHLO</name>
<comment type="catalytic activity">
    <reaction evidence="7 8">
        <text>N-terminal L-glutaminyl-[protein] + H2O = N-terminal L-glutamyl-[protein] + NH4(+)</text>
        <dbReference type="Rhea" id="RHEA:50680"/>
        <dbReference type="Rhea" id="RHEA-COMP:12668"/>
        <dbReference type="Rhea" id="RHEA-COMP:12777"/>
        <dbReference type="ChEBI" id="CHEBI:15377"/>
        <dbReference type="ChEBI" id="CHEBI:28938"/>
        <dbReference type="ChEBI" id="CHEBI:64721"/>
        <dbReference type="ChEBI" id="CHEBI:64722"/>
        <dbReference type="EC" id="3.5.1.122"/>
    </reaction>
</comment>
<dbReference type="GO" id="GO:0008418">
    <property type="term" value="F:protein-N-terminal asparagine amidohydrolase activity"/>
    <property type="evidence" value="ECO:0007669"/>
    <property type="project" value="UniProtKB-UniRule"/>
</dbReference>
<evidence type="ECO:0000256" key="9">
    <source>
        <dbReference type="SAM" id="MobiDB-lite"/>
    </source>
</evidence>
<evidence type="ECO:0000313" key="12">
    <source>
        <dbReference type="Proteomes" id="UP000247498"/>
    </source>
</evidence>
<dbReference type="GO" id="GO:0070773">
    <property type="term" value="F:protein-N-terminal glutamine amidohydrolase activity"/>
    <property type="evidence" value="ECO:0007669"/>
    <property type="project" value="UniProtKB-UniRule"/>
</dbReference>
<evidence type="ECO:0000256" key="6">
    <source>
        <dbReference type="ARBA" id="ARBA00029677"/>
    </source>
</evidence>
<keyword evidence="12" id="KW-1185">Reference proteome</keyword>
<dbReference type="GO" id="GO:0005829">
    <property type="term" value="C:cytosol"/>
    <property type="evidence" value="ECO:0007669"/>
    <property type="project" value="TreeGrafter"/>
</dbReference>
<dbReference type="PANTHER" id="PTHR13035:SF0">
    <property type="entry name" value="PROTEIN N-TERMINAL GLUTAMINE AMIDOHYDROLASE"/>
    <property type="match status" value="1"/>
</dbReference>
<dbReference type="EC" id="3.5.1.122" evidence="3 8"/>
<evidence type="ECO:0000256" key="3">
    <source>
        <dbReference type="ARBA" id="ARBA00012718"/>
    </source>
</evidence>
<comment type="caution">
    <text evidence="11">The sequence shown here is derived from an EMBL/GenBank/DDBJ whole genome shotgun (WGS) entry which is preliminary data.</text>
</comment>
<evidence type="ECO:0000256" key="7">
    <source>
        <dbReference type="ARBA" id="ARBA00048768"/>
    </source>
</evidence>
<accession>A0A2V0NTE1</accession>
<feature type="region of interest" description="Disordered" evidence="9">
    <location>
        <begin position="187"/>
        <end position="225"/>
    </location>
</feature>
<dbReference type="InterPro" id="IPR023128">
    <property type="entry name" value="Prot_N_Gln_amidohydro_ab_roll"/>
</dbReference>
<dbReference type="Proteomes" id="UP000247498">
    <property type="component" value="Unassembled WGS sequence"/>
</dbReference>
<comment type="similarity">
    <text evidence="1 8">Belongs to the NTAQ1 family.</text>
</comment>
<dbReference type="Pfam" id="PF09764">
    <property type="entry name" value="Nt_Gln_amidase"/>
    <property type="match status" value="1"/>
</dbReference>
<dbReference type="AlphaFoldDB" id="A0A2V0NTE1"/>
<feature type="domain" description="Protein N-terminal glutamine amidohydrolase alpha beta roll" evidence="10">
    <location>
        <begin position="20"/>
        <end position="179"/>
    </location>
</feature>
<proteinExistence type="inferred from homology"/>
<protein>
    <recommendedName>
        <fullName evidence="4 8">Protein N-terminal glutamine amidohydrolase</fullName>
        <ecNumber evidence="3 8">3.5.1.122</ecNumber>
    </recommendedName>
    <alternativeName>
        <fullName evidence="6 8">Protein NH2-terminal glutamine deamidase</fullName>
    </alternativeName>
</protein>
<dbReference type="InterPro" id="IPR037132">
    <property type="entry name" value="N_Gln_amidohydro_ab_roll_sf"/>
</dbReference>
<dbReference type="InParanoid" id="A0A2V0NTE1"/>
<evidence type="ECO:0000256" key="1">
    <source>
        <dbReference type="ARBA" id="ARBA00008985"/>
    </source>
</evidence>
<evidence type="ECO:0000256" key="8">
    <source>
        <dbReference type="RuleBase" id="RU367082"/>
    </source>
</evidence>
<feature type="compositionally biased region" description="Low complexity" evidence="9">
    <location>
        <begin position="216"/>
        <end position="225"/>
    </location>
</feature>
<evidence type="ECO:0000256" key="2">
    <source>
        <dbReference type="ARBA" id="ARBA00011245"/>
    </source>
</evidence>